<sequence>MGDTKENPPTNCIVWNDSHLRKSRGGTVAERLACLPPTKANQVTRFNPLSGHYWSFASWCQTSDLGGATQVAPPNGYMCSVWACHTVTRHLSNGSRRSTIRYSVPHLKVAPHRHPSGNYLSAVCHTPPENDRFAVEFDAEAFIHKVQQPPTIWDAIASYYCNREKKKKAWDEFRRLSTVRSIEPMRGDIRCGWSSTCNEEGEGNGSTPRIPIDQRYRPDMTLTCEIPDEPAGNRAQITLVGGECASYSTTTDP</sequence>
<organism evidence="1 2">
    <name type="scientific">Dryococelus australis</name>
    <dbReference type="NCBI Taxonomy" id="614101"/>
    <lineage>
        <taxon>Eukaryota</taxon>
        <taxon>Metazoa</taxon>
        <taxon>Ecdysozoa</taxon>
        <taxon>Arthropoda</taxon>
        <taxon>Hexapoda</taxon>
        <taxon>Insecta</taxon>
        <taxon>Pterygota</taxon>
        <taxon>Neoptera</taxon>
        <taxon>Polyneoptera</taxon>
        <taxon>Phasmatodea</taxon>
        <taxon>Verophasmatodea</taxon>
        <taxon>Anareolatae</taxon>
        <taxon>Phasmatidae</taxon>
        <taxon>Eurycanthinae</taxon>
        <taxon>Dryococelus</taxon>
    </lineage>
</organism>
<evidence type="ECO:0000313" key="2">
    <source>
        <dbReference type="Proteomes" id="UP001159363"/>
    </source>
</evidence>
<protein>
    <submittedName>
        <fullName evidence="1">Uncharacterized protein</fullName>
    </submittedName>
</protein>
<gene>
    <name evidence="1" type="ORF">PR048_005677</name>
</gene>
<keyword evidence="2" id="KW-1185">Reference proteome</keyword>
<dbReference type="EMBL" id="JARBHB010000002">
    <property type="protein sequence ID" value="KAJ8893094.1"/>
    <property type="molecule type" value="Genomic_DNA"/>
</dbReference>
<proteinExistence type="predicted"/>
<reference evidence="1 2" key="1">
    <citation type="submission" date="2023-02" db="EMBL/GenBank/DDBJ databases">
        <title>LHISI_Scaffold_Assembly.</title>
        <authorList>
            <person name="Stuart O.P."/>
            <person name="Cleave R."/>
            <person name="Magrath M.J.L."/>
            <person name="Mikheyev A.S."/>
        </authorList>
    </citation>
    <scope>NUCLEOTIDE SEQUENCE [LARGE SCALE GENOMIC DNA]</scope>
    <source>
        <strain evidence="1">Daus_M_001</strain>
        <tissue evidence="1">Leg muscle</tissue>
    </source>
</reference>
<comment type="caution">
    <text evidence="1">The sequence shown here is derived from an EMBL/GenBank/DDBJ whole genome shotgun (WGS) entry which is preliminary data.</text>
</comment>
<evidence type="ECO:0000313" key="1">
    <source>
        <dbReference type="EMBL" id="KAJ8893094.1"/>
    </source>
</evidence>
<name>A0ABQ9I9X7_9NEOP</name>
<accession>A0ABQ9I9X7</accession>
<dbReference type="Proteomes" id="UP001159363">
    <property type="component" value="Chromosome 2"/>
</dbReference>